<dbReference type="OrthoDB" id="9797417at2"/>
<dbReference type="RefSeq" id="WP_058242183.1">
    <property type="nucleotide sequence ID" value="NZ_CYSB01000030.1"/>
</dbReference>
<dbReference type="PROSITE" id="PS51186">
    <property type="entry name" value="GNAT"/>
    <property type="match status" value="1"/>
</dbReference>
<dbReference type="GO" id="GO:0016747">
    <property type="term" value="F:acyltransferase activity, transferring groups other than amino-acyl groups"/>
    <property type="evidence" value="ECO:0007669"/>
    <property type="project" value="InterPro"/>
</dbReference>
<organism evidence="5 7">
    <name type="scientific">Thalassovita autumnalis</name>
    <dbReference type="NCBI Taxonomy" id="2072972"/>
    <lineage>
        <taxon>Bacteria</taxon>
        <taxon>Pseudomonadati</taxon>
        <taxon>Pseudomonadota</taxon>
        <taxon>Alphaproteobacteria</taxon>
        <taxon>Rhodobacterales</taxon>
        <taxon>Roseobacteraceae</taxon>
        <taxon>Thalassovita</taxon>
    </lineage>
</organism>
<evidence type="ECO:0000256" key="1">
    <source>
        <dbReference type="ARBA" id="ARBA00022679"/>
    </source>
</evidence>
<keyword evidence="2 5" id="KW-0012">Acyltransferase</keyword>
<dbReference type="EMBL" id="CYSB01000030">
    <property type="protein sequence ID" value="CUH67947.1"/>
    <property type="molecule type" value="Genomic_DNA"/>
</dbReference>
<evidence type="ECO:0000313" key="5">
    <source>
        <dbReference type="EMBL" id="CUH70849.1"/>
    </source>
</evidence>
<dbReference type="Proteomes" id="UP000051086">
    <property type="component" value="Unassembled WGS sequence"/>
</dbReference>
<dbReference type="InterPro" id="IPR050832">
    <property type="entry name" value="Bact_Acetyltransf"/>
</dbReference>
<gene>
    <name evidence="5" type="primary">yjaB_1</name>
    <name evidence="4" type="synonym">yjaB_2</name>
    <name evidence="4" type="ORF">TL5118_02412</name>
    <name evidence="5" type="ORF">TL5120_00629</name>
</gene>
<reference evidence="4 6" key="2">
    <citation type="submission" date="2015-09" db="EMBL/GenBank/DDBJ databases">
        <authorList>
            <person name="Rodrigo-Torres L."/>
            <person name="Arahal D.R."/>
        </authorList>
    </citation>
    <scope>NUCLEOTIDE SEQUENCE [LARGE SCALE GENOMIC DNA]</scope>
    <source>
        <strain evidence="4 6">CECT 5118</strain>
    </source>
</reference>
<dbReference type="CDD" id="cd04301">
    <property type="entry name" value="NAT_SF"/>
    <property type="match status" value="1"/>
</dbReference>
<dbReference type="SUPFAM" id="SSF55729">
    <property type="entry name" value="Acyl-CoA N-acyltransferases (Nat)"/>
    <property type="match status" value="1"/>
</dbReference>
<dbReference type="EMBL" id="CYSC01000015">
    <property type="protein sequence ID" value="CUH70849.1"/>
    <property type="molecule type" value="Genomic_DNA"/>
</dbReference>
<accession>A0A0P1FRD0</accession>
<dbReference type="InterPro" id="IPR000182">
    <property type="entry name" value="GNAT_dom"/>
</dbReference>
<keyword evidence="6" id="KW-1185">Reference proteome</keyword>
<evidence type="ECO:0000313" key="4">
    <source>
        <dbReference type="EMBL" id="CUH67947.1"/>
    </source>
</evidence>
<evidence type="ECO:0000256" key="2">
    <source>
        <dbReference type="ARBA" id="ARBA00023315"/>
    </source>
</evidence>
<keyword evidence="1 5" id="KW-0808">Transferase</keyword>
<dbReference type="PANTHER" id="PTHR43877">
    <property type="entry name" value="AMINOALKYLPHOSPHONATE N-ACETYLTRANSFERASE-RELATED-RELATED"/>
    <property type="match status" value="1"/>
</dbReference>
<feature type="domain" description="N-acetyltransferase" evidence="3">
    <location>
        <begin position="3"/>
        <end position="145"/>
    </location>
</feature>
<protein>
    <submittedName>
        <fullName evidence="4 5">N-acetyltransferase YjaB</fullName>
        <ecNumber evidence="4 5">2.3.1.-</ecNumber>
    </submittedName>
</protein>
<sequence length="148" mass="16343">MTLTLRAATPLDAGAVGAILHGFNRDTVWMPKLYSEAETISFAGVMIDRGWVRVAERETVIGFIARDGAEICSLYLSPDAQGQGIGVQLLEEAKAQSSVLELWAFEANEDARRFYIREGFQEVARSDGARNEEGLPDVRLRWQRGVAA</sequence>
<dbReference type="AlphaFoldDB" id="A0A0P1FRD0"/>
<name>A0A0P1FRD0_9RHOB</name>
<evidence type="ECO:0000313" key="7">
    <source>
        <dbReference type="Proteomes" id="UP000051887"/>
    </source>
</evidence>
<evidence type="ECO:0000259" key="3">
    <source>
        <dbReference type="PROSITE" id="PS51186"/>
    </source>
</evidence>
<dbReference type="Pfam" id="PF13508">
    <property type="entry name" value="Acetyltransf_7"/>
    <property type="match status" value="1"/>
</dbReference>
<evidence type="ECO:0000313" key="6">
    <source>
        <dbReference type="Proteomes" id="UP000051086"/>
    </source>
</evidence>
<proteinExistence type="predicted"/>
<dbReference type="EC" id="2.3.1.-" evidence="4 5"/>
<dbReference type="Gene3D" id="3.40.630.30">
    <property type="match status" value="1"/>
</dbReference>
<dbReference type="InterPro" id="IPR016181">
    <property type="entry name" value="Acyl_CoA_acyltransferase"/>
</dbReference>
<reference evidence="5 7" key="1">
    <citation type="submission" date="2015-09" db="EMBL/GenBank/DDBJ databases">
        <authorList>
            <consortium name="Swine Surveillance"/>
        </authorList>
    </citation>
    <scope>NUCLEOTIDE SEQUENCE [LARGE SCALE GENOMIC DNA]</scope>
    <source>
        <strain evidence="5 7">5120</strain>
    </source>
</reference>
<dbReference type="Proteomes" id="UP000051887">
    <property type="component" value="Unassembled WGS sequence"/>
</dbReference>